<keyword evidence="8" id="KW-0653">Protein transport</keyword>
<evidence type="ECO:0000256" key="7">
    <source>
        <dbReference type="ARBA" id="ARBA00022795"/>
    </source>
</evidence>
<dbReference type="NCBIfam" id="TIGR02473">
    <property type="entry name" value="flagell_FliJ"/>
    <property type="match status" value="1"/>
</dbReference>
<evidence type="ECO:0000256" key="6">
    <source>
        <dbReference type="ARBA" id="ARBA00022500"/>
    </source>
</evidence>
<dbReference type="Gene3D" id="1.10.287.1700">
    <property type="match status" value="1"/>
</dbReference>
<dbReference type="EMBL" id="JAUSWN010000006">
    <property type="protein sequence ID" value="MDQ0479259.1"/>
    <property type="molecule type" value="Genomic_DNA"/>
</dbReference>
<dbReference type="Pfam" id="PF02050">
    <property type="entry name" value="FliJ"/>
    <property type="match status" value="1"/>
</dbReference>
<accession>A0ABU0JT61</accession>
<evidence type="ECO:0000313" key="12">
    <source>
        <dbReference type="Proteomes" id="UP001224418"/>
    </source>
</evidence>
<evidence type="ECO:0000256" key="2">
    <source>
        <dbReference type="ARBA" id="ARBA00010004"/>
    </source>
</evidence>
<gene>
    <name evidence="11" type="ORF">QOZ93_000999</name>
</gene>
<dbReference type="InterPro" id="IPR012823">
    <property type="entry name" value="Flagell_FliJ"/>
</dbReference>
<comment type="caution">
    <text evidence="11">The sequence shown here is derived from an EMBL/GenBank/DDBJ whole genome shotgun (WGS) entry which is preliminary data.</text>
</comment>
<comment type="similarity">
    <text evidence="2">Belongs to the FliJ family.</text>
</comment>
<proteinExistence type="inferred from homology"/>
<organism evidence="11 12">
    <name type="scientific">Hathewaya limosa</name>
    <name type="common">Clostridium limosum</name>
    <dbReference type="NCBI Taxonomy" id="1536"/>
    <lineage>
        <taxon>Bacteria</taxon>
        <taxon>Bacillati</taxon>
        <taxon>Bacillota</taxon>
        <taxon>Clostridia</taxon>
        <taxon>Eubacteriales</taxon>
        <taxon>Clostridiaceae</taxon>
        <taxon>Hathewaya</taxon>
    </lineage>
</organism>
<keyword evidence="10" id="KW-1006">Bacterial flagellum protein export</keyword>
<keyword evidence="9" id="KW-0472">Membrane</keyword>
<keyword evidence="4" id="KW-0813">Transport</keyword>
<evidence type="ECO:0000313" key="11">
    <source>
        <dbReference type="EMBL" id="MDQ0479259.1"/>
    </source>
</evidence>
<dbReference type="InterPro" id="IPR053716">
    <property type="entry name" value="Flag_assembly_chemotaxis_eff"/>
</dbReference>
<dbReference type="RefSeq" id="WP_307355349.1">
    <property type="nucleotide sequence ID" value="NZ_BAAACJ010000012.1"/>
</dbReference>
<evidence type="ECO:0000256" key="4">
    <source>
        <dbReference type="ARBA" id="ARBA00022448"/>
    </source>
</evidence>
<keyword evidence="5" id="KW-1003">Cell membrane</keyword>
<keyword evidence="11" id="KW-0969">Cilium</keyword>
<dbReference type="Proteomes" id="UP001224418">
    <property type="component" value="Unassembled WGS sequence"/>
</dbReference>
<reference evidence="11 12" key="1">
    <citation type="submission" date="2023-07" db="EMBL/GenBank/DDBJ databases">
        <title>Genomic Encyclopedia of Type Strains, Phase IV (KMG-IV): sequencing the most valuable type-strain genomes for metagenomic binning, comparative biology and taxonomic classification.</title>
        <authorList>
            <person name="Goeker M."/>
        </authorList>
    </citation>
    <scope>NUCLEOTIDE SEQUENCE [LARGE SCALE GENOMIC DNA]</scope>
    <source>
        <strain evidence="11 12">DSM 1400</strain>
    </source>
</reference>
<evidence type="ECO:0000256" key="8">
    <source>
        <dbReference type="ARBA" id="ARBA00022927"/>
    </source>
</evidence>
<keyword evidence="11" id="KW-0282">Flagellum</keyword>
<evidence type="ECO:0000256" key="10">
    <source>
        <dbReference type="ARBA" id="ARBA00023225"/>
    </source>
</evidence>
<protein>
    <recommendedName>
        <fullName evidence="3">Flagellar FliJ protein</fullName>
    </recommendedName>
</protein>
<evidence type="ECO:0000256" key="5">
    <source>
        <dbReference type="ARBA" id="ARBA00022475"/>
    </source>
</evidence>
<evidence type="ECO:0000256" key="3">
    <source>
        <dbReference type="ARBA" id="ARBA00020392"/>
    </source>
</evidence>
<keyword evidence="12" id="KW-1185">Reference proteome</keyword>
<keyword evidence="6" id="KW-0145">Chemotaxis</keyword>
<name>A0ABU0JT61_HATLI</name>
<evidence type="ECO:0000256" key="9">
    <source>
        <dbReference type="ARBA" id="ARBA00023136"/>
    </source>
</evidence>
<keyword evidence="7" id="KW-1005">Bacterial flagellum biogenesis</keyword>
<sequence length="144" mass="17499">MQGRFQFRLQKVLDIRMKEEDQSKMEFKKAMEEKRNTEIKLNNLKNSYDKFNKFDEEESIIERKLKLNYLKCLNSTINSVNEELKHKNKFVEEKRIVLKEKQVSRKTVEILKQKKLEEFQKEQNSIEQKANDEFALYGFIRARS</sequence>
<evidence type="ECO:0000256" key="1">
    <source>
        <dbReference type="ARBA" id="ARBA00004413"/>
    </source>
</evidence>
<keyword evidence="11" id="KW-0966">Cell projection</keyword>
<comment type="subcellular location">
    <subcellularLocation>
        <location evidence="1">Cell membrane</location>
        <topology evidence="1">Peripheral membrane protein</topology>
        <orientation evidence="1">Cytoplasmic side</orientation>
    </subcellularLocation>
</comment>